<proteinExistence type="predicted"/>
<dbReference type="PATRIC" id="fig|1703780.3.peg.203"/>
<dbReference type="SFLD" id="SFLDG01084">
    <property type="entry name" value="Uncharacterised_Radical_SAM_Su"/>
    <property type="match status" value="1"/>
</dbReference>
<dbReference type="Proteomes" id="UP000051096">
    <property type="component" value="Unassembled WGS sequence"/>
</dbReference>
<dbReference type="CDD" id="cd01335">
    <property type="entry name" value="Radical_SAM"/>
    <property type="match status" value="1"/>
</dbReference>
<dbReference type="Gene3D" id="3.80.30.30">
    <property type="match status" value="1"/>
</dbReference>
<dbReference type="PANTHER" id="PTHR43432">
    <property type="entry name" value="SLR0285 PROTEIN"/>
    <property type="match status" value="1"/>
</dbReference>
<gene>
    <name evidence="5" type="ORF">AMJ87_07375</name>
</gene>
<dbReference type="AlphaFoldDB" id="A0A0S8GEE6"/>
<organism evidence="5 6">
    <name type="scientific">candidate division WOR_3 bacterium SM23_60</name>
    <dbReference type="NCBI Taxonomy" id="1703780"/>
    <lineage>
        <taxon>Bacteria</taxon>
        <taxon>Bacteria division WOR-3</taxon>
    </lineage>
</organism>
<dbReference type="GO" id="GO:0003824">
    <property type="term" value="F:catalytic activity"/>
    <property type="evidence" value="ECO:0007669"/>
    <property type="project" value="InterPro"/>
</dbReference>
<evidence type="ECO:0000256" key="1">
    <source>
        <dbReference type="ARBA" id="ARBA00022723"/>
    </source>
</evidence>
<evidence type="ECO:0000313" key="5">
    <source>
        <dbReference type="EMBL" id="KPK71375.1"/>
    </source>
</evidence>
<dbReference type="SUPFAM" id="SSF102114">
    <property type="entry name" value="Radical SAM enzymes"/>
    <property type="match status" value="1"/>
</dbReference>
<dbReference type="Pfam" id="PF04055">
    <property type="entry name" value="Radical_SAM"/>
    <property type="match status" value="1"/>
</dbReference>
<dbReference type="InterPro" id="IPR058240">
    <property type="entry name" value="rSAM_sf"/>
</dbReference>
<dbReference type="InterPro" id="IPR007197">
    <property type="entry name" value="rSAM"/>
</dbReference>
<dbReference type="PANTHER" id="PTHR43432:SF6">
    <property type="entry name" value="RADICAL SAM CORE DOMAIN-CONTAINING PROTEIN"/>
    <property type="match status" value="1"/>
</dbReference>
<keyword evidence="1" id="KW-0479">Metal-binding</keyword>
<sequence length="271" mass="31560">MVVREISCRSILNRSGIPGIDYAINPYVGCGHKCQYCYAVFMKRFTGHTEPWGDFVDVKTNAPEVLEQQVRRLKSSSTISFGTVCDPYQPIEEKYELTRHCLEKLVPYKHEVSILTKSNLVLRDLDILQRLKDCEVGFTITSLNRRIKEIFEPGSPPAAQRFTTLKKLTNCGIQTWVFVAPILPALTDSEIDIDSLFGHAEKAGAEYIMFDTLNPYPKVRRNVRRTVEKYFPERLEFLDYYFNNQKKYARHLKQLIHRIGRSYEIQHRVVF</sequence>
<evidence type="ECO:0000256" key="3">
    <source>
        <dbReference type="ARBA" id="ARBA00023014"/>
    </source>
</evidence>
<accession>A0A0S8GEE6</accession>
<protein>
    <recommendedName>
        <fullName evidence="4">Radical SAM core domain-containing protein</fullName>
    </recommendedName>
</protein>
<dbReference type="InterPro" id="IPR040086">
    <property type="entry name" value="MJ0683-like"/>
</dbReference>
<dbReference type="GO" id="GO:0051536">
    <property type="term" value="F:iron-sulfur cluster binding"/>
    <property type="evidence" value="ECO:0007669"/>
    <property type="project" value="UniProtKB-KW"/>
</dbReference>
<evidence type="ECO:0000256" key="2">
    <source>
        <dbReference type="ARBA" id="ARBA00023004"/>
    </source>
</evidence>
<dbReference type="GO" id="GO:0046872">
    <property type="term" value="F:metal ion binding"/>
    <property type="evidence" value="ECO:0007669"/>
    <property type="project" value="UniProtKB-KW"/>
</dbReference>
<dbReference type="SFLD" id="SFLDS00029">
    <property type="entry name" value="Radical_SAM"/>
    <property type="match status" value="1"/>
</dbReference>
<keyword evidence="2" id="KW-0408">Iron</keyword>
<dbReference type="EMBL" id="LJUO01000065">
    <property type="protein sequence ID" value="KPK71375.1"/>
    <property type="molecule type" value="Genomic_DNA"/>
</dbReference>
<keyword evidence="3" id="KW-0411">Iron-sulfur</keyword>
<comment type="caution">
    <text evidence="5">The sequence shown here is derived from an EMBL/GenBank/DDBJ whole genome shotgun (WGS) entry which is preliminary data.</text>
</comment>
<feature type="domain" description="Radical SAM core" evidence="4">
    <location>
        <begin position="24"/>
        <end position="191"/>
    </location>
</feature>
<name>A0A0S8GEE6_UNCW3</name>
<reference evidence="5 6" key="1">
    <citation type="journal article" date="2015" name="Microbiome">
        <title>Genomic resolution of linkages in carbon, nitrogen, and sulfur cycling among widespread estuary sediment bacteria.</title>
        <authorList>
            <person name="Baker B.J."/>
            <person name="Lazar C.S."/>
            <person name="Teske A.P."/>
            <person name="Dick G.J."/>
        </authorList>
    </citation>
    <scope>NUCLEOTIDE SEQUENCE [LARGE SCALE GENOMIC DNA]</scope>
    <source>
        <strain evidence="5">SM23_60</strain>
    </source>
</reference>
<evidence type="ECO:0000259" key="4">
    <source>
        <dbReference type="Pfam" id="PF04055"/>
    </source>
</evidence>
<evidence type="ECO:0000313" key="6">
    <source>
        <dbReference type="Proteomes" id="UP000051096"/>
    </source>
</evidence>